<evidence type="ECO:0000313" key="1">
    <source>
        <dbReference type="EMBL" id="KAL3395857.1"/>
    </source>
</evidence>
<evidence type="ECO:0000313" key="2">
    <source>
        <dbReference type="Proteomes" id="UP001627154"/>
    </source>
</evidence>
<protein>
    <submittedName>
        <fullName evidence="1">Uncharacterized protein</fullName>
    </submittedName>
</protein>
<keyword evidence="2" id="KW-1185">Reference proteome</keyword>
<organism evidence="1 2">
    <name type="scientific">Trichogramma kaykai</name>
    <dbReference type="NCBI Taxonomy" id="54128"/>
    <lineage>
        <taxon>Eukaryota</taxon>
        <taxon>Metazoa</taxon>
        <taxon>Ecdysozoa</taxon>
        <taxon>Arthropoda</taxon>
        <taxon>Hexapoda</taxon>
        <taxon>Insecta</taxon>
        <taxon>Pterygota</taxon>
        <taxon>Neoptera</taxon>
        <taxon>Endopterygota</taxon>
        <taxon>Hymenoptera</taxon>
        <taxon>Apocrita</taxon>
        <taxon>Proctotrupomorpha</taxon>
        <taxon>Chalcidoidea</taxon>
        <taxon>Trichogrammatidae</taxon>
        <taxon>Trichogramma</taxon>
    </lineage>
</organism>
<dbReference type="AlphaFoldDB" id="A0ABD2WS74"/>
<comment type="caution">
    <text evidence="1">The sequence shown here is derived from an EMBL/GenBank/DDBJ whole genome shotgun (WGS) entry which is preliminary data.</text>
</comment>
<accession>A0ABD2WS74</accession>
<gene>
    <name evidence="1" type="ORF">TKK_010166</name>
</gene>
<reference evidence="1 2" key="1">
    <citation type="journal article" date="2024" name="bioRxiv">
        <title>A reference genome for Trichogramma kaykai: A tiny desert-dwelling parasitoid wasp with competing sex-ratio distorters.</title>
        <authorList>
            <person name="Culotta J."/>
            <person name="Lindsey A.R."/>
        </authorList>
    </citation>
    <scope>NUCLEOTIDE SEQUENCE [LARGE SCALE GENOMIC DNA]</scope>
    <source>
        <strain evidence="1 2">KSX58</strain>
    </source>
</reference>
<name>A0ABD2WS74_9HYME</name>
<dbReference type="EMBL" id="JBJJXI010000077">
    <property type="protein sequence ID" value="KAL3395857.1"/>
    <property type="molecule type" value="Genomic_DNA"/>
</dbReference>
<proteinExistence type="predicted"/>
<dbReference type="Proteomes" id="UP001627154">
    <property type="component" value="Unassembled WGS sequence"/>
</dbReference>
<sequence length="78" mass="8770">MHCNSIPQKLGSERESLVLSLSFSLLVVNFKCQSVETARDPLDFLVGRRGREPRKSVELIREMRSYASACDVAKGSRN</sequence>